<accession>A0A381YXL6</accession>
<evidence type="ECO:0000256" key="1">
    <source>
        <dbReference type="ARBA" id="ARBA00023002"/>
    </source>
</evidence>
<name>A0A381YXL6_9ZZZZ</name>
<dbReference type="InterPro" id="IPR036291">
    <property type="entry name" value="NAD(P)-bd_dom_sf"/>
</dbReference>
<sequence>MITGSTSGIGKETAIDLAKRGAVVILVGRNPQKTSATVDYIKSETGNETIYSYLCDLSSQSSIHQFVKEIKDEFHKLHVLVNNAGAIFLSREMSVDNIEMTFALNHLSYFMLSNLLLEIMESTESARIINVSSIAHASAKFTSSDIQTDHRYMFGFKAYCRSKLANLLFTYELARRLKKTNITVNALHPGVVSTNLLANNGIIGQIGNFFLGLRGITPKKGAETTIYLATSRKVEGLTGRYYVGCKEASSSPASYDREAGAKLWNVSKHLTGLTDAI</sequence>
<dbReference type="PANTHER" id="PTHR43157">
    <property type="entry name" value="PHOSPHATIDYLINOSITOL-GLYCAN BIOSYNTHESIS CLASS F PROTEIN-RELATED"/>
    <property type="match status" value="1"/>
</dbReference>
<dbReference type="InterPro" id="IPR002347">
    <property type="entry name" value="SDR_fam"/>
</dbReference>
<organism evidence="2">
    <name type="scientific">marine metagenome</name>
    <dbReference type="NCBI Taxonomy" id="408172"/>
    <lineage>
        <taxon>unclassified sequences</taxon>
        <taxon>metagenomes</taxon>
        <taxon>ecological metagenomes</taxon>
    </lineage>
</organism>
<evidence type="ECO:0008006" key="3">
    <source>
        <dbReference type="Google" id="ProtNLM"/>
    </source>
</evidence>
<gene>
    <name evidence="2" type="ORF">METZ01_LOCUS134563</name>
</gene>
<dbReference type="EMBL" id="UINC01019308">
    <property type="protein sequence ID" value="SVA81709.1"/>
    <property type="molecule type" value="Genomic_DNA"/>
</dbReference>
<dbReference type="SUPFAM" id="SSF51735">
    <property type="entry name" value="NAD(P)-binding Rossmann-fold domains"/>
    <property type="match status" value="1"/>
</dbReference>
<dbReference type="PANTHER" id="PTHR43157:SF31">
    <property type="entry name" value="PHOSPHATIDYLINOSITOL-GLYCAN BIOSYNTHESIS CLASS F PROTEIN"/>
    <property type="match status" value="1"/>
</dbReference>
<protein>
    <recommendedName>
        <fullName evidence="3">Short-chain dehydrogenase</fullName>
    </recommendedName>
</protein>
<dbReference type="PRINTS" id="PR00080">
    <property type="entry name" value="SDRFAMILY"/>
</dbReference>
<dbReference type="GO" id="GO:0016491">
    <property type="term" value="F:oxidoreductase activity"/>
    <property type="evidence" value="ECO:0007669"/>
    <property type="project" value="UniProtKB-KW"/>
</dbReference>
<keyword evidence="1" id="KW-0560">Oxidoreductase</keyword>
<dbReference type="CDD" id="cd05327">
    <property type="entry name" value="retinol-DH_like_SDR_c_like"/>
    <property type="match status" value="1"/>
</dbReference>
<evidence type="ECO:0000313" key="2">
    <source>
        <dbReference type="EMBL" id="SVA81709.1"/>
    </source>
</evidence>
<reference evidence="2" key="1">
    <citation type="submission" date="2018-05" db="EMBL/GenBank/DDBJ databases">
        <authorList>
            <person name="Lanie J.A."/>
            <person name="Ng W.-L."/>
            <person name="Kazmierczak K.M."/>
            <person name="Andrzejewski T.M."/>
            <person name="Davidsen T.M."/>
            <person name="Wayne K.J."/>
            <person name="Tettelin H."/>
            <person name="Glass J.I."/>
            <person name="Rusch D."/>
            <person name="Podicherti R."/>
            <person name="Tsui H.-C.T."/>
            <person name="Winkler M.E."/>
        </authorList>
    </citation>
    <scope>NUCLEOTIDE SEQUENCE</scope>
</reference>
<dbReference type="PRINTS" id="PR00081">
    <property type="entry name" value="GDHRDH"/>
</dbReference>
<proteinExistence type="predicted"/>
<dbReference type="AlphaFoldDB" id="A0A381YXL6"/>
<dbReference type="Pfam" id="PF00106">
    <property type="entry name" value="adh_short"/>
    <property type="match status" value="1"/>
</dbReference>
<dbReference type="Gene3D" id="3.40.50.720">
    <property type="entry name" value="NAD(P)-binding Rossmann-like Domain"/>
    <property type="match status" value="1"/>
</dbReference>